<evidence type="ECO:0000256" key="2">
    <source>
        <dbReference type="ARBA" id="ARBA00022448"/>
    </source>
</evidence>
<keyword evidence="2" id="KW-0813">Transport</keyword>
<feature type="transmembrane region" description="Helical" evidence="9">
    <location>
        <begin position="195"/>
        <end position="214"/>
    </location>
</feature>
<proteinExistence type="inferred from homology"/>
<feature type="transmembrane region" description="Helical" evidence="9">
    <location>
        <begin position="148"/>
        <end position="165"/>
    </location>
</feature>
<organism evidence="10 11">
    <name type="scientific">Georgenia halophila</name>
    <dbReference type="NCBI Taxonomy" id="620889"/>
    <lineage>
        <taxon>Bacteria</taxon>
        <taxon>Bacillati</taxon>
        <taxon>Actinomycetota</taxon>
        <taxon>Actinomycetes</taxon>
        <taxon>Micrococcales</taxon>
        <taxon>Bogoriellaceae</taxon>
        <taxon>Georgenia</taxon>
    </lineage>
</organism>
<keyword evidence="11" id="KW-1185">Reference proteome</keyword>
<keyword evidence="4" id="KW-0997">Cell inner membrane</keyword>
<protein>
    <submittedName>
        <fullName evidence="10">YeeE/YedE family protein</fullName>
    </submittedName>
</protein>
<keyword evidence="3" id="KW-1003">Cell membrane</keyword>
<comment type="caution">
    <text evidence="10">The sequence shown here is derived from an EMBL/GenBank/DDBJ whole genome shotgun (WGS) entry which is preliminary data.</text>
</comment>
<evidence type="ECO:0000256" key="8">
    <source>
        <dbReference type="ARBA" id="ARBA00035655"/>
    </source>
</evidence>
<evidence type="ECO:0000313" key="10">
    <source>
        <dbReference type="EMBL" id="GAA4422388.1"/>
    </source>
</evidence>
<comment type="similarity">
    <text evidence="8">Belongs to the TsuA/YedE (TC 9.B.102) family.</text>
</comment>
<keyword evidence="5 9" id="KW-0812">Transmembrane</keyword>
<accession>A0ABP8L6C6</accession>
<feature type="transmembrane region" description="Helical" evidence="9">
    <location>
        <begin position="68"/>
        <end position="90"/>
    </location>
</feature>
<dbReference type="RefSeq" id="WP_345215800.1">
    <property type="nucleotide sequence ID" value="NZ_BAABGN010000007.1"/>
</dbReference>
<evidence type="ECO:0000256" key="7">
    <source>
        <dbReference type="ARBA" id="ARBA00023136"/>
    </source>
</evidence>
<evidence type="ECO:0000256" key="5">
    <source>
        <dbReference type="ARBA" id="ARBA00022692"/>
    </source>
</evidence>
<feature type="transmembrane region" description="Helical" evidence="9">
    <location>
        <begin position="244"/>
        <end position="263"/>
    </location>
</feature>
<feature type="transmembrane region" description="Helical" evidence="9">
    <location>
        <begin position="38"/>
        <end position="56"/>
    </location>
</feature>
<dbReference type="InterPro" id="IPR007272">
    <property type="entry name" value="Sulf_transp_TsuA/YedE"/>
</dbReference>
<sequence>MLLTGLLLGAVLGFVMQRSRFCVTGAFRDVFVSRSTRWLTAFLIVIAIQSVGVAALQGAGVISPPSDALALPAVVAGGLIFGVAIVLAGGCATGTYYRSGEGLIGSWIALALYGISAAAMKYGVLAGFTTWATSFTVPVTTIHASLGVSSWVMVAALGAVVLYLVRRHLATPRLPLATLPSRRTGAARVLFEKPWGAFSAAVLVGLIAIVAWPLSTATGRESGLGITTPSADIVTYLVTGDPEVVDWGVFLVLGLLVGSFVAAKGSGEFRLRVPDGTTVVRSVIGGTGMGVGAALAGGCTIGAAMVDTAQFSYQGWLAFGCMVLGVGLGTRAFVLRRPLTAGRSTTPVGAAA</sequence>
<reference evidence="11" key="1">
    <citation type="journal article" date="2019" name="Int. J. Syst. Evol. Microbiol.">
        <title>The Global Catalogue of Microorganisms (GCM) 10K type strain sequencing project: providing services to taxonomists for standard genome sequencing and annotation.</title>
        <authorList>
            <consortium name="The Broad Institute Genomics Platform"/>
            <consortium name="The Broad Institute Genome Sequencing Center for Infectious Disease"/>
            <person name="Wu L."/>
            <person name="Ma J."/>
        </authorList>
    </citation>
    <scope>NUCLEOTIDE SEQUENCE [LARGE SCALE GENOMIC DNA]</scope>
    <source>
        <strain evidence="11">JCM 17810</strain>
    </source>
</reference>
<evidence type="ECO:0000313" key="11">
    <source>
        <dbReference type="Proteomes" id="UP001500622"/>
    </source>
</evidence>
<keyword evidence="7 9" id="KW-0472">Membrane</keyword>
<evidence type="ECO:0000256" key="6">
    <source>
        <dbReference type="ARBA" id="ARBA00022989"/>
    </source>
</evidence>
<evidence type="ECO:0000256" key="3">
    <source>
        <dbReference type="ARBA" id="ARBA00022475"/>
    </source>
</evidence>
<feature type="transmembrane region" description="Helical" evidence="9">
    <location>
        <begin position="283"/>
        <end position="304"/>
    </location>
</feature>
<dbReference type="PANTHER" id="PTHR30574:SF1">
    <property type="entry name" value="SULPHUR TRANSPORT DOMAIN-CONTAINING PROTEIN"/>
    <property type="match status" value="1"/>
</dbReference>
<evidence type="ECO:0000256" key="9">
    <source>
        <dbReference type="SAM" id="Phobius"/>
    </source>
</evidence>
<feature type="transmembrane region" description="Helical" evidence="9">
    <location>
        <begin position="316"/>
        <end position="334"/>
    </location>
</feature>
<dbReference type="EMBL" id="BAABGN010000007">
    <property type="protein sequence ID" value="GAA4422388.1"/>
    <property type="molecule type" value="Genomic_DNA"/>
</dbReference>
<dbReference type="Pfam" id="PF04143">
    <property type="entry name" value="Sulf_transp"/>
    <property type="match status" value="1"/>
</dbReference>
<gene>
    <name evidence="10" type="ORF">GCM10023169_16760</name>
</gene>
<dbReference type="Proteomes" id="UP001500622">
    <property type="component" value="Unassembled WGS sequence"/>
</dbReference>
<name>A0ABP8L6C6_9MICO</name>
<feature type="transmembrane region" description="Helical" evidence="9">
    <location>
        <begin position="96"/>
        <end position="115"/>
    </location>
</feature>
<evidence type="ECO:0000256" key="4">
    <source>
        <dbReference type="ARBA" id="ARBA00022519"/>
    </source>
</evidence>
<comment type="subcellular location">
    <subcellularLocation>
        <location evidence="1">Cell inner membrane</location>
        <topology evidence="1">Multi-pass membrane protein</topology>
    </subcellularLocation>
</comment>
<evidence type="ECO:0000256" key="1">
    <source>
        <dbReference type="ARBA" id="ARBA00004429"/>
    </source>
</evidence>
<dbReference type="PANTHER" id="PTHR30574">
    <property type="entry name" value="INNER MEMBRANE PROTEIN YEDE"/>
    <property type="match status" value="1"/>
</dbReference>
<keyword evidence="6 9" id="KW-1133">Transmembrane helix</keyword>